<keyword evidence="2 13" id="KW-0436">Ligase</keyword>
<comment type="catalytic activity">
    <reaction evidence="8">
        <text>12-hydroxy-(5Z,8Z,10E,14Z)-eicosatetraenoate + ATP + CoA = 12-hydroxy-(5Z,8Z,10E,14Z)-eicosatetraenoyl-CoA + AMP + diphosphate</text>
        <dbReference type="Rhea" id="RHEA:52112"/>
        <dbReference type="ChEBI" id="CHEBI:30616"/>
        <dbReference type="ChEBI" id="CHEBI:33019"/>
        <dbReference type="ChEBI" id="CHEBI:57287"/>
        <dbReference type="ChEBI" id="CHEBI:90718"/>
        <dbReference type="ChEBI" id="CHEBI:136408"/>
        <dbReference type="ChEBI" id="CHEBI:456215"/>
    </reaction>
    <physiologicalReaction direction="left-to-right" evidence="8">
        <dbReference type="Rhea" id="RHEA:52113"/>
    </physiologicalReaction>
</comment>
<comment type="catalytic activity">
    <reaction evidence="12">
        <text>hexadecanoate + ATP + CoA = hexadecanoyl-CoA + AMP + diphosphate</text>
        <dbReference type="Rhea" id="RHEA:30751"/>
        <dbReference type="ChEBI" id="CHEBI:7896"/>
        <dbReference type="ChEBI" id="CHEBI:30616"/>
        <dbReference type="ChEBI" id="CHEBI:33019"/>
        <dbReference type="ChEBI" id="CHEBI:57287"/>
        <dbReference type="ChEBI" id="CHEBI:57379"/>
        <dbReference type="ChEBI" id="CHEBI:456215"/>
    </reaction>
    <physiologicalReaction direction="left-to-right" evidence="12">
        <dbReference type="Rhea" id="RHEA:30752"/>
    </physiologicalReaction>
</comment>
<keyword evidence="16" id="KW-1185">Reference proteome</keyword>
<sequence length="656" mass="73865">MGTTGKNQQAIEAPVSLNKQSFVLPGSERIHVSMLSKDKPQNFDQPFYLYDDVQTLYDCIRKGLVQSNNGNCLGYRPDDQSGYRWLSYETIVNRSTNFGRGLRHLGAKEKEFVGIYSKNRVEWILVEHGCYSFSMASVALYDTLGPTACHFIITQAEITIVVLETEKNLLSILENVPTCLKTIIYMNELSSETIVRAEKLGLNLYKFLEVEQIGQDQQDLYPEKPPKPDDIATLSYTSGTTGTPKGVMITHSSLVSCMCCGLASFRHFHRDLMNKDDVIFSFLPLAHLYERFVEGITLMEGGSIGFYSGNVLKLLDDIKFLQPTVFPCVPRLLNRVYDKVMGAASESFFKRFLVQTALRYKGKEVERGIRRRNSIWDYLVFGKVQSALGGRVRLVLSGGAPINADVLQFFRCALGCLVLEAYGQTEASGLLTMTLPHDTNGGHVGPPIMGAAIKLVDVPEMNYYSKNNEGEVCCKGPMIFKGYYKNEEETEKTIDRDGWLHSGDIATWLTNGSIKIIDRKKNIFKLSQGEYIAPEKIEIIYLGCPLVAQIFVYGDSVQSFLVGIVVPDAEGLKNMYPDNDMPTLCNDPSVKTLILEEMVTLGRERGLKSFEQIKDIYLHPDPFTLEQGLLTPTMKSIRPEMKVFFEKQIQKMYNNL</sequence>
<evidence type="ECO:0000256" key="11">
    <source>
        <dbReference type="ARBA" id="ARBA00024565"/>
    </source>
</evidence>
<dbReference type="OrthoDB" id="1700726at2759"/>
<evidence type="ECO:0000256" key="12">
    <source>
        <dbReference type="ARBA" id="ARBA00049139"/>
    </source>
</evidence>
<evidence type="ECO:0000256" key="3">
    <source>
        <dbReference type="ARBA" id="ARBA00022741"/>
    </source>
</evidence>
<evidence type="ECO:0000256" key="7">
    <source>
        <dbReference type="ARBA" id="ARBA00024484"/>
    </source>
</evidence>
<dbReference type="EMBL" id="CAJVCH010570806">
    <property type="protein sequence ID" value="CAG7835932.1"/>
    <property type="molecule type" value="Genomic_DNA"/>
</dbReference>
<evidence type="ECO:0000256" key="4">
    <source>
        <dbReference type="ARBA" id="ARBA00022832"/>
    </source>
</evidence>
<dbReference type="PROSITE" id="PS00455">
    <property type="entry name" value="AMP_BINDING"/>
    <property type="match status" value="1"/>
</dbReference>
<comment type="similarity">
    <text evidence="1 13">Belongs to the ATP-dependent AMP-binding enzyme family.</text>
</comment>
<keyword evidence="4 13" id="KW-0276">Fatty acid metabolism</keyword>
<dbReference type="GO" id="GO:0005524">
    <property type="term" value="F:ATP binding"/>
    <property type="evidence" value="ECO:0007669"/>
    <property type="project" value="UniProtKB-KW"/>
</dbReference>
<dbReference type="InterPro" id="IPR020845">
    <property type="entry name" value="AMP-binding_CS"/>
</dbReference>
<dbReference type="CDD" id="cd05927">
    <property type="entry name" value="LC-FACS_euk"/>
    <property type="match status" value="1"/>
</dbReference>
<comment type="catalytic activity">
    <reaction evidence="6">
        <text>5-hydroxy-(6E,8Z,11Z,14Z)-eicosatetraenoate + ATP + CoA = 5-hydroxy-(6E,8Z,11Z,14Z)-eicosatetraenoyl-CoA + AMP + diphosphate</text>
        <dbReference type="Rhea" id="RHEA:52108"/>
        <dbReference type="ChEBI" id="CHEBI:30616"/>
        <dbReference type="ChEBI" id="CHEBI:33019"/>
        <dbReference type="ChEBI" id="CHEBI:57287"/>
        <dbReference type="ChEBI" id="CHEBI:65341"/>
        <dbReference type="ChEBI" id="CHEBI:136407"/>
        <dbReference type="ChEBI" id="CHEBI:456215"/>
    </reaction>
    <physiologicalReaction direction="left-to-right" evidence="6">
        <dbReference type="Rhea" id="RHEA:52109"/>
    </physiologicalReaction>
</comment>
<comment type="catalytic activity">
    <reaction evidence="10">
        <text>(5Z,8Z,11Z,14Z)-eicosatetraenoate + ATP + CoA = (5Z,8Z,11Z,14Z)-eicosatetraenoyl-CoA + AMP + diphosphate</text>
        <dbReference type="Rhea" id="RHEA:19713"/>
        <dbReference type="ChEBI" id="CHEBI:30616"/>
        <dbReference type="ChEBI" id="CHEBI:32395"/>
        <dbReference type="ChEBI" id="CHEBI:33019"/>
        <dbReference type="ChEBI" id="CHEBI:57287"/>
        <dbReference type="ChEBI" id="CHEBI:57368"/>
        <dbReference type="ChEBI" id="CHEBI:456215"/>
        <dbReference type="EC" id="6.2.1.15"/>
    </reaction>
    <physiologicalReaction direction="left-to-right" evidence="10">
        <dbReference type="Rhea" id="RHEA:19714"/>
    </physiologicalReaction>
</comment>
<name>A0A8J2Q0S0_9HEXA</name>
<dbReference type="GO" id="GO:0047676">
    <property type="term" value="F:arachidonate-CoA ligase activity"/>
    <property type="evidence" value="ECO:0007669"/>
    <property type="project" value="UniProtKB-EC"/>
</dbReference>
<dbReference type="PANTHER" id="PTHR43272">
    <property type="entry name" value="LONG-CHAIN-FATTY-ACID--COA LIGASE"/>
    <property type="match status" value="1"/>
</dbReference>
<protein>
    <recommendedName>
        <fullName evidence="13">Long-chain-fatty-acid--CoA ligase</fullName>
        <ecNumber evidence="13">6.2.1.3</ecNumber>
    </recommendedName>
</protein>
<dbReference type="InterPro" id="IPR045311">
    <property type="entry name" value="LC-FACS_euk"/>
</dbReference>
<dbReference type="EC" id="6.2.1.3" evidence="13"/>
<organism evidence="15 16">
    <name type="scientific">Allacma fusca</name>
    <dbReference type="NCBI Taxonomy" id="39272"/>
    <lineage>
        <taxon>Eukaryota</taxon>
        <taxon>Metazoa</taxon>
        <taxon>Ecdysozoa</taxon>
        <taxon>Arthropoda</taxon>
        <taxon>Hexapoda</taxon>
        <taxon>Collembola</taxon>
        <taxon>Symphypleona</taxon>
        <taxon>Sminthuridae</taxon>
        <taxon>Allacma</taxon>
    </lineage>
</organism>
<evidence type="ECO:0000259" key="14">
    <source>
        <dbReference type="Pfam" id="PF00501"/>
    </source>
</evidence>
<evidence type="ECO:0000256" key="13">
    <source>
        <dbReference type="RuleBase" id="RU369030"/>
    </source>
</evidence>
<dbReference type="GO" id="GO:0005783">
    <property type="term" value="C:endoplasmic reticulum"/>
    <property type="evidence" value="ECO:0007669"/>
    <property type="project" value="TreeGrafter"/>
</dbReference>
<evidence type="ECO:0000256" key="2">
    <source>
        <dbReference type="ARBA" id="ARBA00022598"/>
    </source>
</evidence>
<evidence type="ECO:0000256" key="9">
    <source>
        <dbReference type="ARBA" id="ARBA00024532"/>
    </source>
</evidence>
<gene>
    <name evidence="15" type="ORF">AFUS01_LOCUS45238</name>
</gene>
<evidence type="ECO:0000256" key="8">
    <source>
        <dbReference type="ARBA" id="ARBA00024495"/>
    </source>
</evidence>
<dbReference type="PANTHER" id="PTHR43272:SF107">
    <property type="entry name" value="LONG-CHAIN-FATTY-ACID--COA LIGASE 5"/>
    <property type="match status" value="1"/>
</dbReference>
<keyword evidence="13" id="KW-0443">Lipid metabolism</keyword>
<dbReference type="Pfam" id="PF00501">
    <property type="entry name" value="AMP-binding"/>
    <property type="match status" value="1"/>
</dbReference>
<comment type="catalytic activity">
    <reaction evidence="11">
        <text>(E)-hexadec-2-enoate + ATP + CoA = (2E)-hexadecenoyl-CoA + AMP + diphosphate</text>
        <dbReference type="Rhea" id="RHEA:36139"/>
        <dbReference type="ChEBI" id="CHEBI:30616"/>
        <dbReference type="ChEBI" id="CHEBI:33019"/>
        <dbReference type="ChEBI" id="CHEBI:57287"/>
        <dbReference type="ChEBI" id="CHEBI:61526"/>
        <dbReference type="ChEBI" id="CHEBI:72745"/>
        <dbReference type="ChEBI" id="CHEBI:456215"/>
    </reaction>
    <physiologicalReaction direction="left-to-right" evidence="11">
        <dbReference type="Rhea" id="RHEA:36140"/>
    </physiologicalReaction>
</comment>
<reference evidence="15" key="1">
    <citation type="submission" date="2021-06" db="EMBL/GenBank/DDBJ databases">
        <authorList>
            <person name="Hodson N. C."/>
            <person name="Mongue J. A."/>
            <person name="Jaron S. K."/>
        </authorList>
    </citation>
    <scope>NUCLEOTIDE SEQUENCE</scope>
</reference>
<dbReference type="InterPro" id="IPR000873">
    <property type="entry name" value="AMP-dep_synth/lig_dom"/>
</dbReference>
<accession>A0A8J2Q0S0</accession>
<comment type="catalytic activity">
    <reaction evidence="7">
        <text>a long-chain fatty acid + ATP + CoA = a long-chain fatty acyl-CoA + AMP + diphosphate</text>
        <dbReference type="Rhea" id="RHEA:15421"/>
        <dbReference type="ChEBI" id="CHEBI:30616"/>
        <dbReference type="ChEBI" id="CHEBI:33019"/>
        <dbReference type="ChEBI" id="CHEBI:57287"/>
        <dbReference type="ChEBI" id="CHEBI:57560"/>
        <dbReference type="ChEBI" id="CHEBI:83139"/>
        <dbReference type="ChEBI" id="CHEBI:456215"/>
        <dbReference type="EC" id="6.2.1.3"/>
    </reaction>
    <physiologicalReaction direction="left-to-right" evidence="7">
        <dbReference type="Rhea" id="RHEA:15422"/>
    </physiologicalReaction>
</comment>
<evidence type="ECO:0000256" key="6">
    <source>
        <dbReference type="ARBA" id="ARBA00024469"/>
    </source>
</evidence>
<evidence type="ECO:0000256" key="1">
    <source>
        <dbReference type="ARBA" id="ARBA00006432"/>
    </source>
</evidence>
<evidence type="ECO:0000256" key="10">
    <source>
        <dbReference type="ARBA" id="ARBA00024548"/>
    </source>
</evidence>
<evidence type="ECO:0000313" key="16">
    <source>
        <dbReference type="Proteomes" id="UP000708208"/>
    </source>
</evidence>
<dbReference type="Proteomes" id="UP000708208">
    <property type="component" value="Unassembled WGS sequence"/>
</dbReference>
<comment type="caution">
    <text evidence="15">The sequence shown here is derived from an EMBL/GenBank/DDBJ whole genome shotgun (WGS) entry which is preliminary data.</text>
</comment>
<evidence type="ECO:0000313" key="15">
    <source>
        <dbReference type="EMBL" id="CAG7835932.1"/>
    </source>
</evidence>
<comment type="catalytic activity">
    <reaction evidence="9">
        <text>15-hydroxy-(5Z,8Z,11Z,13E)-eicosatetraenoate + ATP + CoA = 15-hydroxy-(5Z,8Z,11Z,13E)-eicosatetraenoyl-CoA + AMP + diphosphate</text>
        <dbReference type="Rhea" id="RHEA:52116"/>
        <dbReference type="ChEBI" id="CHEBI:30616"/>
        <dbReference type="ChEBI" id="CHEBI:33019"/>
        <dbReference type="ChEBI" id="CHEBI:57287"/>
        <dbReference type="ChEBI" id="CHEBI:78832"/>
        <dbReference type="ChEBI" id="CHEBI:136409"/>
        <dbReference type="ChEBI" id="CHEBI:456215"/>
    </reaction>
    <physiologicalReaction direction="left-to-right" evidence="9">
        <dbReference type="Rhea" id="RHEA:52117"/>
    </physiologicalReaction>
</comment>
<keyword evidence="5 13" id="KW-0067">ATP-binding</keyword>
<feature type="domain" description="AMP-dependent synthetase/ligase" evidence="14">
    <location>
        <begin position="82"/>
        <end position="484"/>
    </location>
</feature>
<keyword evidence="3 13" id="KW-0547">Nucleotide-binding</keyword>
<evidence type="ECO:0000256" key="5">
    <source>
        <dbReference type="ARBA" id="ARBA00022840"/>
    </source>
</evidence>
<comment type="function">
    <text evidence="13">Catalyzes the conversion of long-chain fatty acids to their active form acyl-CoAs for both synthesis of cellular lipids, and degradation via beta-oxidation.</text>
</comment>
<dbReference type="AlphaFoldDB" id="A0A8J2Q0S0"/>
<proteinExistence type="inferred from homology"/>
<dbReference type="GO" id="GO:0016020">
    <property type="term" value="C:membrane"/>
    <property type="evidence" value="ECO:0007669"/>
    <property type="project" value="TreeGrafter"/>
</dbReference>